<reference evidence="1 2" key="1">
    <citation type="submission" date="2024-04" db="EMBL/GenBank/DDBJ databases">
        <authorList>
            <consortium name="Genoscope - CEA"/>
            <person name="William W."/>
        </authorList>
    </citation>
    <scope>NUCLEOTIDE SEQUENCE [LARGE SCALE GENOMIC DNA]</scope>
</reference>
<evidence type="ECO:0000313" key="1">
    <source>
        <dbReference type="EMBL" id="CAL1534081.1"/>
    </source>
</evidence>
<protein>
    <submittedName>
        <fullName evidence="1">Uncharacterized protein</fullName>
    </submittedName>
</protein>
<sequence>TSECFILIGFSNGCLTAVHLSNPLQKMAVSTTYQIKLHDGCPVTDICSVNSTSIVAACGVKLYFLEARPQKISATQTIRPELIKSGSLCLQTTLRLDTYEPIRAIVVAQE</sequence>
<dbReference type="AlphaFoldDB" id="A0AAV2HPH2"/>
<gene>
    <name evidence="1" type="ORF">GSLYS_00008041001</name>
</gene>
<dbReference type="EMBL" id="CAXITT010000161">
    <property type="protein sequence ID" value="CAL1534081.1"/>
    <property type="molecule type" value="Genomic_DNA"/>
</dbReference>
<organism evidence="1 2">
    <name type="scientific">Lymnaea stagnalis</name>
    <name type="common">Great pond snail</name>
    <name type="synonym">Helix stagnalis</name>
    <dbReference type="NCBI Taxonomy" id="6523"/>
    <lineage>
        <taxon>Eukaryota</taxon>
        <taxon>Metazoa</taxon>
        <taxon>Spiralia</taxon>
        <taxon>Lophotrochozoa</taxon>
        <taxon>Mollusca</taxon>
        <taxon>Gastropoda</taxon>
        <taxon>Heterobranchia</taxon>
        <taxon>Euthyneura</taxon>
        <taxon>Panpulmonata</taxon>
        <taxon>Hygrophila</taxon>
        <taxon>Lymnaeoidea</taxon>
        <taxon>Lymnaeidae</taxon>
        <taxon>Lymnaea</taxon>
    </lineage>
</organism>
<feature type="non-terminal residue" evidence="1">
    <location>
        <position position="110"/>
    </location>
</feature>
<feature type="non-terminal residue" evidence="1">
    <location>
        <position position="1"/>
    </location>
</feature>
<name>A0AAV2HPH2_LYMST</name>
<proteinExistence type="predicted"/>
<comment type="caution">
    <text evidence="1">The sequence shown here is derived from an EMBL/GenBank/DDBJ whole genome shotgun (WGS) entry which is preliminary data.</text>
</comment>
<evidence type="ECO:0000313" key="2">
    <source>
        <dbReference type="Proteomes" id="UP001497497"/>
    </source>
</evidence>
<keyword evidence="2" id="KW-1185">Reference proteome</keyword>
<dbReference type="Proteomes" id="UP001497497">
    <property type="component" value="Unassembled WGS sequence"/>
</dbReference>
<accession>A0AAV2HPH2</accession>